<comment type="caution">
    <text evidence="1">The sequence shown here is derived from an EMBL/GenBank/DDBJ whole genome shotgun (WGS) entry which is preliminary data.</text>
</comment>
<evidence type="ECO:0000313" key="2">
    <source>
        <dbReference type="Proteomes" id="UP001386955"/>
    </source>
</evidence>
<proteinExistence type="predicted"/>
<accession>A0AAN9X751</accession>
<gene>
    <name evidence="1" type="ORF">VNO78_30696</name>
</gene>
<organism evidence="1 2">
    <name type="scientific">Psophocarpus tetragonolobus</name>
    <name type="common">Winged bean</name>
    <name type="synonym">Dolichos tetragonolobus</name>
    <dbReference type="NCBI Taxonomy" id="3891"/>
    <lineage>
        <taxon>Eukaryota</taxon>
        <taxon>Viridiplantae</taxon>
        <taxon>Streptophyta</taxon>
        <taxon>Embryophyta</taxon>
        <taxon>Tracheophyta</taxon>
        <taxon>Spermatophyta</taxon>
        <taxon>Magnoliopsida</taxon>
        <taxon>eudicotyledons</taxon>
        <taxon>Gunneridae</taxon>
        <taxon>Pentapetalae</taxon>
        <taxon>rosids</taxon>
        <taxon>fabids</taxon>
        <taxon>Fabales</taxon>
        <taxon>Fabaceae</taxon>
        <taxon>Papilionoideae</taxon>
        <taxon>50 kb inversion clade</taxon>
        <taxon>NPAAA clade</taxon>
        <taxon>indigoferoid/millettioid clade</taxon>
        <taxon>Phaseoleae</taxon>
        <taxon>Psophocarpus</taxon>
    </lineage>
</organism>
<dbReference type="Proteomes" id="UP001386955">
    <property type="component" value="Unassembled WGS sequence"/>
</dbReference>
<keyword evidence="2" id="KW-1185">Reference proteome</keyword>
<dbReference type="AlphaFoldDB" id="A0AAN9X751"/>
<name>A0AAN9X751_PSOTE</name>
<dbReference type="EMBL" id="JAYMYS010000008">
    <property type="protein sequence ID" value="KAK7384991.1"/>
    <property type="molecule type" value="Genomic_DNA"/>
</dbReference>
<protein>
    <submittedName>
        <fullName evidence="1">Uncharacterized protein</fullName>
    </submittedName>
</protein>
<evidence type="ECO:0000313" key="1">
    <source>
        <dbReference type="EMBL" id="KAK7384991.1"/>
    </source>
</evidence>
<sequence>MPPLVVPRFESWSCTTCFDEETTNNIMDESVKKEVTNIIEQTFIYNCVSKVNETNVNKNTELTNDVDDYESDQHSDMAVDENDRITGYEGNDLNEDLVEDCTENNMQVLAISDDESMQPSLEEKEVADVLTGMSLNKIQNVELPEFADANQLNKESKGTNFDLNVSCAYDTAEPEMEYWEFDNGNSSMRREKPLICGRDSSTELHQNQRSFVDFNSVGTRGSYPIPYKTLNPGSSANTDMEIGSSKAAFHLSESNSEPCNKSQSLKIFGKELLSPCETQVSLNATSAETYCYTNRNSAEINPIELGNPSMHE</sequence>
<reference evidence="1 2" key="1">
    <citation type="submission" date="2024-01" db="EMBL/GenBank/DDBJ databases">
        <title>The genomes of 5 underutilized Papilionoideae crops provide insights into root nodulation and disease resistanc.</title>
        <authorList>
            <person name="Jiang F."/>
        </authorList>
    </citation>
    <scope>NUCLEOTIDE SEQUENCE [LARGE SCALE GENOMIC DNA]</scope>
    <source>
        <strain evidence="1">DUOXIRENSHENG_FW03</strain>
        <tissue evidence="1">Leaves</tissue>
    </source>
</reference>